<dbReference type="Pfam" id="PF00196">
    <property type="entry name" value="GerE"/>
    <property type="match status" value="1"/>
</dbReference>
<keyword evidence="2" id="KW-0238">DNA-binding</keyword>
<dbReference type="InterPro" id="IPR000792">
    <property type="entry name" value="Tscrpt_reg_LuxR_C"/>
</dbReference>
<dbReference type="PANTHER" id="PTHR44688">
    <property type="entry name" value="DNA-BINDING TRANSCRIPTIONAL ACTIVATOR DEVR_DOSR"/>
    <property type="match status" value="1"/>
</dbReference>
<evidence type="ECO:0000256" key="3">
    <source>
        <dbReference type="ARBA" id="ARBA00023163"/>
    </source>
</evidence>
<feature type="domain" description="HTH luxR-type" evidence="4">
    <location>
        <begin position="79"/>
        <end position="144"/>
    </location>
</feature>
<organism evidence="5 6">
    <name type="scientific">Mariprofundus micogutta</name>
    <dbReference type="NCBI Taxonomy" id="1921010"/>
    <lineage>
        <taxon>Bacteria</taxon>
        <taxon>Pseudomonadati</taxon>
        <taxon>Pseudomonadota</taxon>
        <taxon>Candidatius Mariprofundia</taxon>
        <taxon>Mariprofundales</taxon>
        <taxon>Mariprofundaceae</taxon>
        <taxon>Mariprofundus</taxon>
    </lineage>
</organism>
<dbReference type="InterPro" id="IPR036388">
    <property type="entry name" value="WH-like_DNA-bd_sf"/>
</dbReference>
<dbReference type="Gene3D" id="1.10.10.10">
    <property type="entry name" value="Winged helix-like DNA-binding domain superfamily/Winged helix DNA-binding domain"/>
    <property type="match status" value="1"/>
</dbReference>
<keyword evidence="6" id="KW-1185">Reference proteome</keyword>
<accession>A0A1L8CKI8</accession>
<dbReference type="RefSeq" id="WP_072658573.1">
    <property type="nucleotide sequence ID" value="NZ_BDFD01000002.1"/>
</dbReference>
<reference evidence="5 6" key="1">
    <citation type="journal article" date="2017" name="Arch. Microbiol.">
        <title>Mariprofundus micogutta sp. nov., a novel iron-oxidizing zetaproteobacterium isolated from a deep-sea hydrothermal field at the Bayonnaise knoll of the Izu-Ogasawara arc, and a description of Mariprofundales ord. nov. and Zetaproteobacteria classis nov.</title>
        <authorList>
            <person name="Makita H."/>
            <person name="Tanaka E."/>
            <person name="Mitsunobu S."/>
            <person name="Miyazaki M."/>
            <person name="Nunoura T."/>
            <person name="Uematsu K."/>
            <person name="Takaki Y."/>
            <person name="Nishi S."/>
            <person name="Shimamura S."/>
            <person name="Takai K."/>
        </authorList>
    </citation>
    <scope>NUCLEOTIDE SEQUENCE [LARGE SCALE GENOMIC DNA]</scope>
    <source>
        <strain evidence="5 6">ET2</strain>
    </source>
</reference>
<evidence type="ECO:0000256" key="2">
    <source>
        <dbReference type="ARBA" id="ARBA00023125"/>
    </source>
</evidence>
<keyword evidence="1" id="KW-0805">Transcription regulation</keyword>
<evidence type="ECO:0000313" key="5">
    <source>
        <dbReference type="EMBL" id="GAV19379.1"/>
    </source>
</evidence>
<keyword evidence="3" id="KW-0804">Transcription</keyword>
<dbReference type="PANTHER" id="PTHR44688:SF16">
    <property type="entry name" value="DNA-BINDING TRANSCRIPTIONAL ACTIVATOR DEVR_DOSR"/>
    <property type="match status" value="1"/>
</dbReference>
<evidence type="ECO:0000256" key="1">
    <source>
        <dbReference type="ARBA" id="ARBA00023015"/>
    </source>
</evidence>
<evidence type="ECO:0000313" key="6">
    <source>
        <dbReference type="Proteomes" id="UP000231632"/>
    </source>
</evidence>
<dbReference type="SUPFAM" id="SSF46894">
    <property type="entry name" value="C-terminal effector domain of the bipartite response regulators"/>
    <property type="match status" value="1"/>
</dbReference>
<dbReference type="SMART" id="SM00421">
    <property type="entry name" value="HTH_LUXR"/>
    <property type="match status" value="1"/>
</dbReference>
<dbReference type="Proteomes" id="UP000231632">
    <property type="component" value="Unassembled WGS sequence"/>
</dbReference>
<dbReference type="CDD" id="cd06170">
    <property type="entry name" value="LuxR_C_like"/>
    <property type="match status" value="1"/>
</dbReference>
<evidence type="ECO:0000259" key="4">
    <source>
        <dbReference type="PROSITE" id="PS50043"/>
    </source>
</evidence>
<gene>
    <name evidence="5" type="ORF">MMIC_P0313</name>
</gene>
<dbReference type="PROSITE" id="PS50043">
    <property type="entry name" value="HTH_LUXR_2"/>
    <property type="match status" value="1"/>
</dbReference>
<dbReference type="AlphaFoldDB" id="A0A1L8CKI8"/>
<dbReference type="InterPro" id="IPR016032">
    <property type="entry name" value="Sig_transdc_resp-reg_C-effctor"/>
</dbReference>
<dbReference type="PRINTS" id="PR00038">
    <property type="entry name" value="HTHLUXR"/>
</dbReference>
<dbReference type="STRING" id="1921010.MMIC_P0313"/>
<dbReference type="GO" id="GO:0006355">
    <property type="term" value="P:regulation of DNA-templated transcription"/>
    <property type="evidence" value="ECO:0007669"/>
    <property type="project" value="InterPro"/>
</dbReference>
<protein>
    <submittedName>
        <fullName evidence="5">Response regulator protein VraR</fullName>
    </submittedName>
</protein>
<sequence>MEQQSVRFNKLQQVKSQLGVYQLLLQSSLNEPASQTPSELLTVYKTLLSMKEAIASHIVAVESHLTKPVQASTSELWHRSRTIEKLSCREMDVLHMFAKGYSYNETASALNCQLTTIQTHTKRIYKKLNVHSRSEAVFEASQLGLLII</sequence>
<proteinExistence type="predicted"/>
<dbReference type="GO" id="GO:0003677">
    <property type="term" value="F:DNA binding"/>
    <property type="evidence" value="ECO:0007669"/>
    <property type="project" value="UniProtKB-KW"/>
</dbReference>
<dbReference type="OrthoDB" id="5292887at2"/>
<comment type="caution">
    <text evidence="5">The sequence shown here is derived from an EMBL/GenBank/DDBJ whole genome shotgun (WGS) entry which is preliminary data.</text>
</comment>
<dbReference type="EMBL" id="BDFD01000002">
    <property type="protein sequence ID" value="GAV19379.1"/>
    <property type="molecule type" value="Genomic_DNA"/>
</dbReference>
<name>A0A1L8CKI8_9PROT</name>